<evidence type="ECO:0000313" key="3">
    <source>
        <dbReference type="Proteomes" id="UP000799429"/>
    </source>
</evidence>
<keyword evidence="3" id="KW-1185">Reference proteome</keyword>
<keyword evidence="1" id="KW-0812">Transmembrane</keyword>
<gene>
    <name evidence="2" type="ORF">M501DRAFT_255285</name>
</gene>
<dbReference type="Proteomes" id="UP000799429">
    <property type="component" value="Unassembled WGS sequence"/>
</dbReference>
<evidence type="ECO:0000256" key="1">
    <source>
        <dbReference type="SAM" id="Phobius"/>
    </source>
</evidence>
<organism evidence="2 3">
    <name type="scientific">Patellaria atrata CBS 101060</name>
    <dbReference type="NCBI Taxonomy" id="1346257"/>
    <lineage>
        <taxon>Eukaryota</taxon>
        <taxon>Fungi</taxon>
        <taxon>Dikarya</taxon>
        <taxon>Ascomycota</taxon>
        <taxon>Pezizomycotina</taxon>
        <taxon>Dothideomycetes</taxon>
        <taxon>Dothideomycetes incertae sedis</taxon>
        <taxon>Patellariales</taxon>
        <taxon>Patellariaceae</taxon>
        <taxon>Patellaria</taxon>
    </lineage>
</organism>
<protein>
    <submittedName>
        <fullName evidence="2">Uncharacterized protein</fullName>
    </submittedName>
</protein>
<name>A0A9P4S6I6_9PEZI</name>
<keyword evidence="1" id="KW-1133">Transmembrane helix</keyword>
<dbReference type="AlphaFoldDB" id="A0A9P4S6I6"/>
<feature type="transmembrane region" description="Helical" evidence="1">
    <location>
        <begin position="14"/>
        <end position="35"/>
    </location>
</feature>
<accession>A0A9P4S6I6</accession>
<comment type="caution">
    <text evidence="2">The sequence shown here is derived from an EMBL/GenBank/DDBJ whole genome shotgun (WGS) entry which is preliminary data.</text>
</comment>
<reference evidence="2" key="1">
    <citation type="journal article" date="2020" name="Stud. Mycol.">
        <title>101 Dothideomycetes genomes: a test case for predicting lifestyles and emergence of pathogens.</title>
        <authorList>
            <person name="Haridas S."/>
            <person name="Albert R."/>
            <person name="Binder M."/>
            <person name="Bloem J."/>
            <person name="Labutti K."/>
            <person name="Salamov A."/>
            <person name="Andreopoulos B."/>
            <person name="Baker S."/>
            <person name="Barry K."/>
            <person name="Bills G."/>
            <person name="Bluhm B."/>
            <person name="Cannon C."/>
            <person name="Castanera R."/>
            <person name="Culley D."/>
            <person name="Daum C."/>
            <person name="Ezra D."/>
            <person name="Gonzalez J."/>
            <person name="Henrissat B."/>
            <person name="Kuo A."/>
            <person name="Liang C."/>
            <person name="Lipzen A."/>
            <person name="Lutzoni F."/>
            <person name="Magnuson J."/>
            <person name="Mondo S."/>
            <person name="Nolan M."/>
            <person name="Ohm R."/>
            <person name="Pangilinan J."/>
            <person name="Park H.-J."/>
            <person name="Ramirez L."/>
            <person name="Alfaro M."/>
            <person name="Sun H."/>
            <person name="Tritt A."/>
            <person name="Yoshinaga Y."/>
            <person name="Zwiers L.-H."/>
            <person name="Turgeon B."/>
            <person name="Goodwin S."/>
            <person name="Spatafora J."/>
            <person name="Crous P."/>
            <person name="Grigoriev I."/>
        </authorList>
    </citation>
    <scope>NUCLEOTIDE SEQUENCE</scope>
    <source>
        <strain evidence="2">CBS 101060</strain>
    </source>
</reference>
<dbReference type="EMBL" id="MU006104">
    <property type="protein sequence ID" value="KAF2836197.1"/>
    <property type="molecule type" value="Genomic_DNA"/>
</dbReference>
<keyword evidence="1" id="KW-0472">Membrane</keyword>
<dbReference type="OrthoDB" id="5430750at2759"/>
<proteinExistence type="predicted"/>
<evidence type="ECO:0000313" key="2">
    <source>
        <dbReference type="EMBL" id="KAF2836197.1"/>
    </source>
</evidence>
<sequence length="114" mass="12784">MNTSDIRDMSSRQWIFWSIAIPLTVIIIIIGLIWAGEMGNCWRGVLRLLQVHSTGPGTGAVSQVRIEDVTPISAQVKVMDDEISYSKPIVRTAGLISRRRVVDADSAWSRRQYV</sequence>